<dbReference type="GO" id="GO:0005794">
    <property type="term" value="C:Golgi apparatus"/>
    <property type="evidence" value="ECO:0007669"/>
    <property type="project" value="TreeGrafter"/>
</dbReference>
<gene>
    <name evidence="10" type="ORF">C7999DRAFT_28345</name>
</gene>
<evidence type="ECO:0000259" key="9">
    <source>
        <dbReference type="PROSITE" id="PS51382"/>
    </source>
</evidence>
<feature type="transmembrane region" description="Helical" evidence="7">
    <location>
        <begin position="540"/>
        <end position="557"/>
    </location>
</feature>
<keyword evidence="3 7" id="KW-0812">Transmembrane</keyword>
<reference evidence="10" key="2">
    <citation type="submission" date="2023-05" db="EMBL/GenBank/DDBJ databases">
        <authorList>
            <consortium name="Lawrence Berkeley National Laboratory"/>
            <person name="Steindorff A."/>
            <person name="Hensen N."/>
            <person name="Bonometti L."/>
            <person name="Westerberg I."/>
            <person name="Brannstrom I.O."/>
            <person name="Guillou S."/>
            <person name="Cros-Aarteil S."/>
            <person name="Calhoun S."/>
            <person name="Haridas S."/>
            <person name="Kuo A."/>
            <person name="Mondo S."/>
            <person name="Pangilinan J."/>
            <person name="Riley R."/>
            <person name="Labutti K."/>
            <person name="Andreopoulos B."/>
            <person name="Lipzen A."/>
            <person name="Chen C."/>
            <person name="Yanf M."/>
            <person name="Daum C."/>
            <person name="Ng V."/>
            <person name="Clum A."/>
            <person name="Ohm R."/>
            <person name="Martin F."/>
            <person name="Silar P."/>
            <person name="Natvig D."/>
            <person name="Lalanne C."/>
            <person name="Gautier V."/>
            <person name="Ament-Velasquez S.L."/>
            <person name="Kruys A."/>
            <person name="Hutchinson M.I."/>
            <person name="Powell A.J."/>
            <person name="Barry K."/>
            <person name="Miller A.N."/>
            <person name="Grigoriev I.V."/>
            <person name="Debuchy R."/>
            <person name="Gladieux P."/>
            <person name="Thoren M.H."/>
            <person name="Johannesson H."/>
        </authorList>
    </citation>
    <scope>NUCLEOTIDE SEQUENCE</scope>
    <source>
        <strain evidence="10">CBS 359.72</strain>
    </source>
</reference>
<dbReference type="PROSITE" id="PS51382">
    <property type="entry name" value="SPX"/>
    <property type="match status" value="1"/>
</dbReference>
<dbReference type="GO" id="GO:0000822">
    <property type="term" value="F:inositol hexakisphosphate binding"/>
    <property type="evidence" value="ECO:0007669"/>
    <property type="project" value="TreeGrafter"/>
</dbReference>
<keyword evidence="11" id="KW-1185">Reference proteome</keyword>
<sequence length="1056" mass="119011">MKFAKELDQDAVPEWRAKYLNYKAGKKHIKAVARAIHRANATPTLTKKGAEAPLAITPAAISGINSRDGFTPSRRTRGGGGSLTRSKSAADTHEDDERSGLARSPGNAMQYGSFGPPQSSASDRHDFELPAPAMRIPSHTGDPTLRQPPLPRSATPTDMARLGRGTPSLRTLPSRGTPLTPRMRVSRLFSTGSSTPWQTPTKGDIGMQNLDYVRSAERDFFAFLDSELDKIEAFYKEKEDQATERLSALRAQLHEMRNRRTAEIAESRKKREQTRSSTRSDEDTQGRPKDSNRDWIGPLKDRFIKPGPNSKALQKMTRTPIMTGQTIEVDRDYVRRPQGNDVPYRTAKRKLKLAMQEFYRSLELLKSYALLNRTAFRKLNKKYDKAVHARPPYRYMNEKVSKSWFVNSDIVDGHLRTVEDLYARYFEKGNHKIAAGKLRALQKRQGDSSDSAFRSGLMIGIGAVFAVQGLIFGAEILFGNEDEDFVEQTGYLLQLYGGYFLMLLLFSLFTLDCRMWSKNKVNYPFIFEFDARNFLGWKQVAEFPSFFFALFGVFLWLNFSRLGNWKELYLYYPIILICVTLAIIFFPAPILHHKARRWFLYSHYRLLLSGLYPVEFRDFFLGDIWCSLTYATCNIELFFCLYARSWDEPEECNSSHSRLLGFFSALPPIWRALQCIRRYRDTRNIFPHLVNCGKYIMTILTAVWLSLYRIGDSRTNLSFFIVFASVNAVYCSIWDLFMDFSLLQANARQRLLRDITALRPVWIYYAIMIIDPVLRFSWIFYAIFTHDAQHSTIVSFLVSFSEVVRRGMWTLLRVENEHCANVAQYKAARDTPLPYHLEQFVQRPSIEAAAADDAARLASRAAAAATTTAAATAAATATATATAPATPSLRLPASGSTTIHVPTPRSEGTATTHPHPSVLSSSSPASHTATALEAGTAPFTTGTTGPETFRRRRTNTLVSVVGGSGKRSILQAMAEAHKQDFEKRRPAAGEACDGRDSRTAAEEEEGHVLVSEEEEDELKTDDDDGDDDGDDDDDNGGDHGGQRAALVMEEQRRKRG</sequence>
<dbReference type="CDD" id="cd14475">
    <property type="entry name" value="SPX_SYG1_like"/>
    <property type="match status" value="1"/>
</dbReference>
<dbReference type="InterPro" id="IPR004331">
    <property type="entry name" value="SPX_dom"/>
</dbReference>
<comment type="caution">
    <text evidence="10">The sequence shown here is derived from an EMBL/GenBank/DDBJ whole genome shotgun (WGS) entry which is preliminary data.</text>
</comment>
<feature type="transmembrane region" description="Helical" evidence="7">
    <location>
        <begin position="491"/>
        <end position="511"/>
    </location>
</feature>
<dbReference type="Pfam" id="PF03105">
    <property type="entry name" value="SPX"/>
    <property type="match status" value="1"/>
</dbReference>
<dbReference type="GO" id="GO:0006817">
    <property type="term" value="P:phosphate ion transport"/>
    <property type="evidence" value="ECO:0007669"/>
    <property type="project" value="TreeGrafter"/>
</dbReference>
<comment type="similarity">
    <text evidence="2">Belongs to the SYG1 (TC 2.A.94) family.</text>
</comment>
<reference evidence="10" key="1">
    <citation type="journal article" date="2023" name="Mol. Phylogenet. Evol.">
        <title>Genome-scale phylogeny and comparative genomics of the fungal order Sordariales.</title>
        <authorList>
            <person name="Hensen N."/>
            <person name="Bonometti L."/>
            <person name="Westerberg I."/>
            <person name="Brannstrom I.O."/>
            <person name="Guillou S."/>
            <person name="Cros-Aarteil S."/>
            <person name="Calhoun S."/>
            <person name="Haridas S."/>
            <person name="Kuo A."/>
            <person name="Mondo S."/>
            <person name="Pangilinan J."/>
            <person name="Riley R."/>
            <person name="LaButti K."/>
            <person name="Andreopoulos B."/>
            <person name="Lipzen A."/>
            <person name="Chen C."/>
            <person name="Yan M."/>
            <person name="Daum C."/>
            <person name="Ng V."/>
            <person name="Clum A."/>
            <person name="Steindorff A."/>
            <person name="Ohm R.A."/>
            <person name="Martin F."/>
            <person name="Silar P."/>
            <person name="Natvig D.O."/>
            <person name="Lalanne C."/>
            <person name="Gautier V."/>
            <person name="Ament-Velasquez S.L."/>
            <person name="Kruys A."/>
            <person name="Hutchinson M.I."/>
            <person name="Powell A.J."/>
            <person name="Barry K."/>
            <person name="Miller A.N."/>
            <person name="Grigoriev I.V."/>
            <person name="Debuchy R."/>
            <person name="Gladieux P."/>
            <person name="Hiltunen Thoren M."/>
            <person name="Johannesson H."/>
        </authorList>
    </citation>
    <scope>NUCLEOTIDE SEQUENCE</scope>
    <source>
        <strain evidence="10">CBS 359.72</strain>
    </source>
</reference>
<feature type="region of interest" description="Disordered" evidence="6">
    <location>
        <begin position="257"/>
        <end position="318"/>
    </location>
</feature>
<name>A0AAN7HU51_9PEZI</name>
<feature type="compositionally biased region" description="Basic and acidic residues" evidence="6">
    <location>
        <begin position="88"/>
        <end position="100"/>
    </location>
</feature>
<feature type="transmembrane region" description="Helical" evidence="7">
    <location>
        <begin position="452"/>
        <end position="471"/>
    </location>
</feature>
<evidence type="ECO:0000256" key="1">
    <source>
        <dbReference type="ARBA" id="ARBA00004141"/>
    </source>
</evidence>
<evidence type="ECO:0000256" key="7">
    <source>
        <dbReference type="SAM" id="Phobius"/>
    </source>
</evidence>
<feature type="compositionally biased region" description="Basic and acidic residues" evidence="6">
    <location>
        <begin position="278"/>
        <end position="304"/>
    </location>
</feature>
<dbReference type="GO" id="GO:0016036">
    <property type="term" value="P:cellular response to phosphate starvation"/>
    <property type="evidence" value="ECO:0007669"/>
    <property type="project" value="TreeGrafter"/>
</dbReference>
<feature type="transmembrane region" description="Helical" evidence="7">
    <location>
        <begin position="569"/>
        <end position="591"/>
    </location>
</feature>
<feature type="domain" description="SPX" evidence="9">
    <location>
        <begin position="1"/>
        <end position="397"/>
    </location>
</feature>
<evidence type="ECO:0000259" key="8">
    <source>
        <dbReference type="PROSITE" id="PS51380"/>
    </source>
</evidence>
<dbReference type="PANTHER" id="PTHR10783">
    <property type="entry name" value="XENOTROPIC AND POLYTROPIC RETROVIRUS RECEPTOR 1-RELATED"/>
    <property type="match status" value="1"/>
</dbReference>
<comment type="subcellular location">
    <subcellularLocation>
        <location evidence="1">Membrane</location>
        <topology evidence="1">Multi-pass membrane protein</topology>
    </subcellularLocation>
</comment>
<feature type="transmembrane region" description="Helical" evidence="7">
    <location>
        <begin position="685"/>
        <end position="707"/>
    </location>
</feature>
<feature type="compositionally biased region" description="Basic and acidic residues" evidence="6">
    <location>
        <begin position="977"/>
        <end position="1001"/>
    </location>
</feature>
<feature type="compositionally biased region" description="Acidic residues" evidence="6">
    <location>
        <begin position="1011"/>
        <end position="1035"/>
    </location>
</feature>
<feature type="compositionally biased region" description="Polar residues" evidence="6">
    <location>
        <begin position="895"/>
        <end position="911"/>
    </location>
</feature>
<dbReference type="AlphaFoldDB" id="A0AAN7HU51"/>
<keyword evidence="4 7" id="KW-1133">Transmembrane helix</keyword>
<evidence type="ECO:0000256" key="6">
    <source>
        <dbReference type="SAM" id="MobiDB-lite"/>
    </source>
</evidence>
<dbReference type="GO" id="GO:0005886">
    <property type="term" value="C:plasma membrane"/>
    <property type="evidence" value="ECO:0007669"/>
    <property type="project" value="TreeGrafter"/>
</dbReference>
<dbReference type="Pfam" id="PF03124">
    <property type="entry name" value="EXS"/>
    <property type="match status" value="1"/>
</dbReference>
<evidence type="ECO:0000256" key="4">
    <source>
        <dbReference type="ARBA" id="ARBA00022989"/>
    </source>
</evidence>
<feature type="transmembrane region" description="Helical" evidence="7">
    <location>
        <begin position="719"/>
        <end position="740"/>
    </location>
</feature>
<evidence type="ECO:0000313" key="11">
    <source>
        <dbReference type="Proteomes" id="UP001303647"/>
    </source>
</evidence>
<proteinExistence type="inferred from homology"/>
<evidence type="ECO:0000256" key="2">
    <source>
        <dbReference type="ARBA" id="ARBA00009665"/>
    </source>
</evidence>
<feature type="compositionally biased region" description="Basic and acidic residues" evidence="6">
    <location>
        <begin position="257"/>
        <end position="269"/>
    </location>
</feature>
<feature type="region of interest" description="Disordered" evidence="6">
    <location>
        <begin position="977"/>
        <end position="1056"/>
    </location>
</feature>
<dbReference type="PANTHER" id="PTHR10783:SF103">
    <property type="entry name" value="SOLUTE CARRIER FAMILY 53 MEMBER 1"/>
    <property type="match status" value="1"/>
</dbReference>
<feature type="domain" description="EXS" evidence="8">
    <location>
        <begin position="651"/>
        <end position="845"/>
    </location>
</feature>
<accession>A0AAN7HU51</accession>
<dbReference type="PROSITE" id="PS51380">
    <property type="entry name" value="EXS"/>
    <property type="match status" value="1"/>
</dbReference>
<evidence type="ECO:0000313" key="10">
    <source>
        <dbReference type="EMBL" id="KAK4251029.1"/>
    </source>
</evidence>
<feature type="region of interest" description="Disordered" evidence="6">
    <location>
        <begin position="63"/>
        <end position="180"/>
    </location>
</feature>
<organism evidence="10 11">
    <name type="scientific">Corynascus novoguineensis</name>
    <dbReference type="NCBI Taxonomy" id="1126955"/>
    <lineage>
        <taxon>Eukaryota</taxon>
        <taxon>Fungi</taxon>
        <taxon>Dikarya</taxon>
        <taxon>Ascomycota</taxon>
        <taxon>Pezizomycotina</taxon>
        <taxon>Sordariomycetes</taxon>
        <taxon>Sordariomycetidae</taxon>
        <taxon>Sordariales</taxon>
        <taxon>Chaetomiaceae</taxon>
        <taxon>Corynascus</taxon>
    </lineage>
</organism>
<keyword evidence="5 7" id="KW-0472">Membrane</keyword>
<evidence type="ECO:0000256" key="3">
    <source>
        <dbReference type="ARBA" id="ARBA00022692"/>
    </source>
</evidence>
<dbReference type="InterPro" id="IPR004342">
    <property type="entry name" value="EXS_C"/>
</dbReference>
<dbReference type="CDD" id="cd14447">
    <property type="entry name" value="SPX"/>
    <property type="match status" value="1"/>
</dbReference>
<dbReference type="EMBL" id="MU857608">
    <property type="protein sequence ID" value="KAK4251029.1"/>
    <property type="molecule type" value="Genomic_DNA"/>
</dbReference>
<feature type="region of interest" description="Disordered" evidence="6">
    <location>
        <begin position="878"/>
        <end position="952"/>
    </location>
</feature>
<evidence type="ECO:0000256" key="5">
    <source>
        <dbReference type="ARBA" id="ARBA00023136"/>
    </source>
</evidence>
<feature type="compositionally biased region" description="Low complexity" evidence="6">
    <location>
        <begin position="878"/>
        <end position="894"/>
    </location>
</feature>
<feature type="compositionally biased region" description="Low complexity" evidence="6">
    <location>
        <begin position="912"/>
        <end position="947"/>
    </location>
</feature>
<dbReference type="Proteomes" id="UP001303647">
    <property type="component" value="Unassembled WGS sequence"/>
</dbReference>
<protein>
    <submittedName>
        <fullName evidence="10">Protein SYG1</fullName>
    </submittedName>
</protein>
<feature type="transmembrane region" description="Helical" evidence="7">
    <location>
        <begin position="761"/>
        <end position="784"/>
    </location>
</feature>